<proteinExistence type="predicted"/>
<dbReference type="PANTHER" id="PTHR47799">
    <property type="entry name" value="OMEGA-AMIDASE YAFV"/>
    <property type="match status" value="1"/>
</dbReference>
<dbReference type="PROSITE" id="PS50263">
    <property type="entry name" value="CN_HYDROLASE"/>
    <property type="match status" value="1"/>
</dbReference>
<gene>
    <name evidence="2" type="primary">amiF_1</name>
    <name evidence="2" type="ORF">SDC9_16485</name>
</gene>
<dbReference type="EC" id="3.5.1.49" evidence="2"/>
<accession>A0A644TUV8</accession>
<keyword evidence="2" id="KW-0378">Hydrolase</keyword>
<dbReference type="InterPro" id="IPR003010">
    <property type="entry name" value="C-N_Hydrolase"/>
</dbReference>
<protein>
    <submittedName>
        <fullName evidence="2">Formamidase</fullName>
        <ecNumber evidence="2">3.5.1.49</ecNumber>
    </submittedName>
</protein>
<dbReference type="PANTHER" id="PTHR47799:SF1">
    <property type="entry name" value="OMEGA-AMIDASE YAFV"/>
    <property type="match status" value="1"/>
</dbReference>
<feature type="domain" description="CN hydrolase" evidence="1">
    <location>
        <begin position="1"/>
        <end position="227"/>
    </location>
</feature>
<sequence>MRLGLCQVDSQWENRIRTRERIAKIFDAWDSRVDCLIFPEMGLSGFSMNRKATSLDMDDHEFFFEIASRLKTIVLYGGVEKGFNCIFSVDSRGVRKTEYRKRHLFSYGDEDKSYLAGTDSALVDICGMKFALAICYDLRFPYHFWENAKAVDGFIVIASWPENRREHWSSLLRARAIENLAYVVGVNRVGKDPALSYSGDSAVYGPFGERHLECGPSEGVFCCEINPSRTAEIRAAYHFIEDRKQ</sequence>
<dbReference type="GO" id="GO:0106008">
    <property type="term" value="F:2-oxoglutaramate amidase activity"/>
    <property type="evidence" value="ECO:0007669"/>
    <property type="project" value="TreeGrafter"/>
</dbReference>
<dbReference type="SUPFAM" id="SSF56317">
    <property type="entry name" value="Carbon-nitrogen hydrolase"/>
    <property type="match status" value="1"/>
</dbReference>
<dbReference type="GO" id="GO:0004328">
    <property type="term" value="F:formamidase activity"/>
    <property type="evidence" value="ECO:0007669"/>
    <property type="project" value="UniProtKB-EC"/>
</dbReference>
<dbReference type="Gene3D" id="3.60.110.10">
    <property type="entry name" value="Carbon-nitrogen hydrolase"/>
    <property type="match status" value="1"/>
</dbReference>
<dbReference type="EMBL" id="VSSQ01000054">
    <property type="protein sequence ID" value="MPL70724.1"/>
    <property type="molecule type" value="Genomic_DNA"/>
</dbReference>
<evidence type="ECO:0000259" key="1">
    <source>
        <dbReference type="PROSITE" id="PS50263"/>
    </source>
</evidence>
<evidence type="ECO:0000313" key="2">
    <source>
        <dbReference type="EMBL" id="MPL70724.1"/>
    </source>
</evidence>
<name>A0A644TUV8_9ZZZZ</name>
<comment type="caution">
    <text evidence="2">The sequence shown here is derived from an EMBL/GenBank/DDBJ whole genome shotgun (WGS) entry which is preliminary data.</text>
</comment>
<dbReference type="AlphaFoldDB" id="A0A644TUV8"/>
<reference evidence="2" key="1">
    <citation type="submission" date="2019-08" db="EMBL/GenBank/DDBJ databases">
        <authorList>
            <person name="Kucharzyk K."/>
            <person name="Murdoch R.W."/>
            <person name="Higgins S."/>
            <person name="Loffler F."/>
        </authorList>
    </citation>
    <scope>NUCLEOTIDE SEQUENCE</scope>
</reference>
<dbReference type="InterPro" id="IPR036526">
    <property type="entry name" value="C-N_Hydrolase_sf"/>
</dbReference>
<organism evidence="2">
    <name type="scientific">bioreactor metagenome</name>
    <dbReference type="NCBI Taxonomy" id="1076179"/>
    <lineage>
        <taxon>unclassified sequences</taxon>
        <taxon>metagenomes</taxon>
        <taxon>ecological metagenomes</taxon>
    </lineage>
</organism>
<dbReference type="InterPro" id="IPR052737">
    <property type="entry name" value="Omega-amidase_YafV"/>
</dbReference>
<dbReference type="GO" id="GO:0050152">
    <property type="term" value="F:omega-amidase activity"/>
    <property type="evidence" value="ECO:0007669"/>
    <property type="project" value="TreeGrafter"/>
</dbReference>
<dbReference type="Pfam" id="PF00795">
    <property type="entry name" value="CN_hydrolase"/>
    <property type="match status" value="1"/>
</dbReference>